<accession>A0AAQ4DG19</accession>
<feature type="signal peptide" evidence="1">
    <location>
        <begin position="1"/>
        <end position="22"/>
    </location>
</feature>
<evidence type="ECO:0000313" key="2">
    <source>
        <dbReference type="EMBL" id="KAK8761409.1"/>
    </source>
</evidence>
<dbReference type="AlphaFoldDB" id="A0AAQ4DG19"/>
<dbReference type="Proteomes" id="UP001321473">
    <property type="component" value="Unassembled WGS sequence"/>
</dbReference>
<protein>
    <recommendedName>
        <fullName evidence="4">Secreted protein</fullName>
    </recommendedName>
</protein>
<organism evidence="2 3">
    <name type="scientific">Amblyomma americanum</name>
    <name type="common">Lone star tick</name>
    <dbReference type="NCBI Taxonomy" id="6943"/>
    <lineage>
        <taxon>Eukaryota</taxon>
        <taxon>Metazoa</taxon>
        <taxon>Ecdysozoa</taxon>
        <taxon>Arthropoda</taxon>
        <taxon>Chelicerata</taxon>
        <taxon>Arachnida</taxon>
        <taxon>Acari</taxon>
        <taxon>Parasitiformes</taxon>
        <taxon>Ixodida</taxon>
        <taxon>Ixodoidea</taxon>
        <taxon>Ixodidae</taxon>
        <taxon>Amblyomminae</taxon>
        <taxon>Amblyomma</taxon>
    </lineage>
</organism>
<feature type="chain" id="PRO_5043042021" description="Secreted protein" evidence="1">
    <location>
        <begin position="23"/>
        <end position="155"/>
    </location>
</feature>
<gene>
    <name evidence="2" type="ORF">V5799_027324</name>
</gene>
<name>A0AAQ4DG19_AMBAM</name>
<evidence type="ECO:0000256" key="1">
    <source>
        <dbReference type="SAM" id="SignalP"/>
    </source>
</evidence>
<keyword evidence="3" id="KW-1185">Reference proteome</keyword>
<sequence>MSLIPAFCCLLAWFTFTQRVSTELALREGYSIYSLNTDGGELPVGCIYNYTNGQEFKQGVGPSQLKECIGRKCNKIGDVSADRRNDYLAVDAAGNTSMTPLKQGHFERANFSGAHEATAEDSENGERKTYLKTMVKNNLMHQEPAACIRRCERLS</sequence>
<dbReference type="EMBL" id="JARKHS020031203">
    <property type="protein sequence ID" value="KAK8761409.1"/>
    <property type="molecule type" value="Genomic_DNA"/>
</dbReference>
<keyword evidence="1" id="KW-0732">Signal</keyword>
<evidence type="ECO:0008006" key="4">
    <source>
        <dbReference type="Google" id="ProtNLM"/>
    </source>
</evidence>
<evidence type="ECO:0000313" key="3">
    <source>
        <dbReference type="Proteomes" id="UP001321473"/>
    </source>
</evidence>
<comment type="caution">
    <text evidence="2">The sequence shown here is derived from an EMBL/GenBank/DDBJ whole genome shotgun (WGS) entry which is preliminary data.</text>
</comment>
<proteinExistence type="predicted"/>
<reference evidence="2 3" key="1">
    <citation type="journal article" date="2023" name="Arcadia Sci">
        <title>De novo assembly of a long-read Amblyomma americanum tick genome.</title>
        <authorList>
            <person name="Chou S."/>
            <person name="Poskanzer K.E."/>
            <person name="Rollins M."/>
            <person name="Thuy-Boun P.S."/>
        </authorList>
    </citation>
    <scope>NUCLEOTIDE SEQUENCE [LARGE SCALE GENOMIC DNA]</scope>
    <source>
        <strain evidence="2">F_SG_1</strain>
        <tissue evidence="2">Salivary glands</tissue>
    </source>
</reference>